<dbReference type="EMBL" id="SMRT01000022">
    <property type="protein sequence ID" value="TDF92159.1"/>
    <property type="molecule type" value="Genomic_DNA"/>
</dbReference>
<dbReference type="OrthoDB" id="7904838at2"/>
<protein>
    <submittedName>
        <fullName evidence="2">Baseplate J/gp47 family protein</fullName>
    </submittedName>
</protein>
<gene>
    <name evidence="2" type="ORF">E1757_30660</name>
</gene>
<feature type="domain" description="Baseplate protein J-like barrel" evidence="1">
    <location>
        <begin position="95"/>
        <end position="175"/>
    </location>
</feature>
<keyword evidence="3" id="KW-1185">Reference proteome</keyword>
<evidence type="ECO:0000259" key="1">
    <source>
        <dbReference type="Pfam" id="PF04865"/>
    </source>
</evidence>
<dbReference type="AlphaFoldDB" id="A0A4R5KAL5"/>
<dbReference type="InterPro" id="IPR052399">
    <property type="entry name" value="Phage_Baseplate_Assmbl_Protein"/>
</dbReference>
<name>A0A4R5KAL5_9BACL</name>
<dbReference type="Proteomes" id="UP000295636">
    <property type="component" value="Unassembled WGS sequence"/>
</dbReference>
<accession>A0A4R5KAL5</accession>
<dbReference type="PANTHER" id="PTHR37829">
    <property type="entry name" value="PHAGE-LIKE ELEMENT PBSX PROTEIN XKDT"/>
    <property type="match status" value="1"/>
</dbReference>
<organism evidence="2 3">
    <name type="scientific">Paenibacillus piri</name>
    <dbReference type="NCBI Taxonomy" id="2547395"/>
    <lineage>
        <taxon>Bacteria</taxon>
        <taxon>Bacillati</taxon>
        <taxon>Bacillota</taxon>
        <taxon>Bacilli</taxon>
        <taxon>Bacillales</taxon>
        <taxon>Paenibacillaceae</taxon>
        <taxon>Paenibacillus</taxon>
    </lineage>
</organism>
<sequence length="391" mass="42197">MLDEKGFKRKRYADLITEMEAKAREVYGETVNTSERSPLGIILRIFAWFLSKPWEKAEDVYYSAYINTAQGVQQDRLGPYVGISRIPEQFSTGLVTITGTPGYTVAAGFSVRARTGVYFATIIPVTLDENGRGNVGVRATSAGVRGNVAAGMISEIVNPNPNVSAVMNASPTLGGREKETDAEFRERFQLSVSGGGAATLDSIRSALLRTPGVRAATVIENISLVTDADGRPGKSFQAYLLGGDADDIARAILETKAVGIETYGDVSRTVQDLSGTPHVIKFSYAEEIRLKLNIDLTKNEQYPTDGDAQVRTAIIRYIGGQDADGSLYSGLGMGDDVIYTKLISAIYKVPGVEDIDVQIAVEDEFRAGNVEIPSNKVAQIQHSDIEVTSHA</sequence>
<evidence type="ECO:0000313" key="2">
    <source>
        <dbReference type="EMBL" id="TDF92159.1"/>
    </source>
</evidence>
<reference evidence="2 3" key="1">
    <citation type="submission" date="2019-03" db="EMBL/GenBank/DDBJ databases">
        <title>This is whole genome sequence of Paenibacillus sp MS74 strain.</title>
        <authorList>
            <person name="Trinh H.N."/>
        </authorList>
    </citation>
    <scope>NUCLEOTIDE SEQUENCE [LARGE SCALE GENOMIC DNA]</scope>
    <source>
        <strain evidence="2 3">MS74</strain>
    </source>
</reference>
<dbReference type="PANTHER" id="PTHR37829:SF3">
    <property type="entry name" value="PROTEIN JAYE-RELATED"/>
    <property type="match status" value="1"/>
</dbReference>
<proteinExistence type="predicted"/>
<evidence type="ECO:0000313" key="3">
    <source>
        <dbReference type="Proteomes" id="UP000295636"/>
    </source>
</evidence>
<dbReference type="InterPro" id="IPR006949">
    <property type="entry name" value="Barrel_Baseplate_J-like"/>
</dbReference>
<dbReference type="Pfam" id="PF04865">
    <property type="entry name" value="Baseplate_J"/>
    <property type="match status" value="1"/>
</dbReference>
<comment type="caution">
    <text evidence="2">The sequence shown here is derived from an EMBL/GenBank/DDBJ whole genome shotgun (WGS) entry which is preliminary data.</text>
</comment>
<dbReference type="RefSeq" id="WP_133235472.1">
    <property type="nucleotide sequence ID" value="NZ_SMRT01000022.1"/>
</dbReference>